<evidence type="ECO:0000256" key="3">
    <source>
        <dbReference type="ARBA" id="ARBA00022801"/>
    </source>
</evidence>
<gene>
    <name evidence="5" type="ORF">D6T64_04840</name>
</gene>
<evidence type="ECO:0000256" key="2">
    <source>
        <dbReference type="ARBA" id="ARBA00011915"/>
    </source>
</evidence>
<dbReference type="InterPro" id="IPR029045">
    <property type="entry name" value="ClpP/crotonase-like_dom_sf"/>
</dbReference>
<dbReference type="PANTHER" id="PTHR43176:SF3">
    <property type="entry name" value="3-HYDROXYISOBUTYRYL-COA HYDROLASE, MITOCHONDRIAL"/>
    <property type="match status" value="1"/>
</dbReference>
<name>A0A3A5MM98_9MICO</name>
<dbReference type="GO" id="GO:0016853">
    <property type="term" value="F:isomerase activity"/>
    <property type="evidence" value="ECO:0007669"/>
    <property type="project" value="UniProtKB-KW"/>
</dbReference>
<evidence type="ECO:0000256" key="1">
    <source>
        <dbReference type="ARBA" id="ARBA00001709"/>
    </source>
</evidence>
<organism evidence="5 6">
    <name type="scientific">Cryobacterium melibiosiphilum</name>
    <dbReference type="NCBI Taxonomy" id="995039"/>
    <lineage>
        <taxon>Bacteria</taxon>
        <taxon>Bacillati</taxon>
        <taxon>Actinomycetota</taxon>
        <taxon>Actinomycetes</taxon>
        <taxon>Micrococcales</taxon>
        <taxon>Microbacteriaceae</taxon>
        <taxon>Cryobacterium</taxon>
    </lineage>
</organism>
<comment type="caution">
    <text evidence="5">The sequence shown here is derived from an EMBL/GenBank/DDBJ whole genome shotgun (WGS) entry which is preliminary data.</text>
</comment>
<keyword evidence="5" id="KW-0413">Isomerase</keyword>
<evidence type="ECO:0000313" key="5">
    <source>
        <dbReference type="EMBL" id="RJT90125.1"/>
    </source>
</evidence>
<comment type="catalytic activity">
    <reaction evidence="1">
        <text>3-hydroxy-2-methylpropanoyl-CoA + H2O = 3-hydroxy-2-methylpropanoate + CoA + H(+)</text>
        <dbReference type="Rhea" id="RHEA:20888"/>
        <dbReference type="ChEBI" id="CHEBI:11805"/>
        <dbReference type="ChEBI" id="CHEBI:15377"/>
        <dbReference type="ChEBI" id="CHEBI:15378"/>
        <dbReference type="ChEBI" id="CHEBI:57287"/>
        <dbReference type="ChEBI" id="CHEBI:57340"/>
        <dbReference type="EC" id="3.1.2.4"/>
    </reaction>
</comment>
<keyword evidence="3" id="KW-0378">Hydrolase</keyword>
<proteinExistence type="predicted"/>
<evidence type="ECO:0000259" key="4">
    <source>
        <dbReference type="Pfam" id="PF16113"/>
    </source>
</evidence>
<dbReference type="Proteomes" id="UP000272015">
    <property type="component" value="Unassembled WGS sequence"/>
</dbReference>
<dbReference type="InterPro" id="IPR032259">
    <property type="entry name" value="HIBYL-CoA-H"/>
</dbReference>
<accession>A0A3A5MM98</accession>
<sequence>MTHDETVSVIVRRIGHLGHLQLNRPRAMNALTEEMVRIIGDHLTDWATDDTVHVVLITGSGERGLCAGGDIVAIARDAAAGGHATELFWAAEYPVNALIARYPTPVVTLMDGVVFGGGVGISAHASVRLVTERSKIGMPEAAIGFVPDVGGTYLFSRAPGELGTHLALTSNAMTGSDAITLGLADRFLPSDRIVELVQRLATDNLQQVLAAVTVPAPAPPLLQHRHWINSCYAADTVEEILQRLDSSTEAGAHEAAASIRFNSPTAVKVTLAALRRARALPDLESVLEQEFRVSLHSLDRPDFREGIRAQVIDKDHTPRWSPATLAEVSEAEVDAHFAPLGHRELRLADAAAR</sequence>
<dbReference type="RefSeq" id="WP_119972479.1">
    <property type="nucleotide sequence ID" value="NZ_JBHSQA010000001.1"/>
</dbReference>
<dbReference type="NCBIfam" id="NF004127">
    <property type="entry name" value="PRK05617.1"/>
    <property type="match status" value="1"/>
</dbReference>
<dbReference type="GO" id="GO:0003860">
    <property type="term" value="F:3-hydroxyisobutyryl-CoA hydrolase activity"/>
    <property type="evidence" value="ECO:0007669"/>
    <property type="project" value="UniProtKB-EC"/>
</dbReference>
<protein>
    <recommendedName>
        <fullName evidence="2">3-hydroxyisobutyryl-CoA hydrolase</fullName>
        <ecNumber evidence="2">3.1.2.4</ecNumber>
    </recommendedName>
</protein>
<dbReference type="CDD" id="cd06558">
    <property type="entry name" value="crotonase-like"/>
    <property type="match status" value="1"/>
</dbReference>
<dbReference type="SUPFAM" id="SSF52096">
    <property type="entry name" value="ClpP/crotonase"/>
    <property type="match status" value="1"/>
</dbReference>
<dbReference type="Gene3D" id="3.90.226.10">
    <property type="entry name" value="2-enoyl-CoA Hydratase, Chain A, domain 1"/>
    <property type="match status" value="1"/>
</dbReference>
<reference evidence="5 6" key="1">
    <citation type="submission" date="2018-09" db="EMBL/GenBank/DDBJ databases">
        <title>Novel species of Cryobacterium.</title>
        <authorList>
            <person name="Liu Q."/>
            <person name="Xin Y.-H."/>
        </authorList>
    </citation>
    <scope>NUCLEOTIDE SEQUENCE [LARGE SCALE GENOMIC DNA]</scope>
    <source>
        <strain evidence="5 6">Hh39</strain>
    </source>
</reference>
<keyword evidence="6" id="KW-1185">Reference proteome</keyword>
<dbReference type="Pfam" id="PF16113">
    <property type="entry name" value="ECH_2"/>
    <property type="match status" value="1"/>
</dbReference>
<dbReference type="GO" id="GO:0005829">
    <property type="term" value="C:cytosol"/>
    <property type="evidence" value="ECO:0007669"/>
    <property type="project" value="TreeGrafter"/>
</dbReference>
<dbReference type="GO" id="GO:0006574">
    <property type="term" value="P:L-valine catabolic process"/>
    <property type="evidence" value="ECO:0007669"/>
    <property type="project" value="TreeGrafter"/>
</dbReference>
<feature type="domain" description="Enoyl-CoA hydratase/isomerase" evidence="4">
    <location>
        <begin position="18"/>
        <end position="337"/>
    </location>
</feature>
<dbReference type="InterPro" id="IPR045004">
    <property type="entry name" value="ECH_dom"/>
</dbReference>
<dbReference type="PANTHER" id="PTHR43176">
    <property type="entry name" value="3-HYDROXYISOBUTYRYL-COA HYDROLASE-RELATED"/>
    <property type="match status" value="1"/>
</dbReference>
<dbReference type="EMBL" id="QZVS01000064">
    <property type="protein sequence ID" value="RJT90125.1"/>
    <property type="molecule type" value="Genomic_DNA"/>
</dbReference>
<dbReference type="AlphaFoldDB" id="A0A3A5MM98"/>
<dbReference type="EC" id="3.1.2.4" evidence="2"/>
<evidence type="ECO:0000313" key="6">
    <source>
        <dbReference type="Proteomes" id="UP000272015"/>
    </source>
</evidence>
<dbReference type="OrthoDB" id="9790967at2"/>